<dbReference type="InterPro" id="IPR002299">
    <property type="entry name" value="Porin_Neis"/>
</dbReference>
<protein>
    <submittedName>
        <fullName evidence="13">Porin</fullName>
    </submittedName>
</protein>
<keyword evidence="10" id="KW-0998">Cell outer membrane</keyword>
<keyword evidence="8" id="KW-0626">Porin</keyword>
<dbReference type="PRINTS" id="PR00184">
    <property type="entry name" value="NEISSPPORIN"/>
</dbReference>
<feature type="signal peptide" evidence="11">
    <location>
        <begin position="1"/>
        <end position="19"/>
    </location>
</feature>
<feature type="domain" description="Porin" evidence="12">
    <location>
        <begin position="7"/>
        <end position="346"/>
    </location>
</feature>
<evidence type="ECO:0000256" key="8">
    <source>
        <dbReference type="ARBA" id="ARBA00023114"/>
    </source>
</evidence>
<gene>
    <name evidence="13" type="ORF">N5J23_13680</name>
</gene>
<evidence type="ECO:0000256" key="2">
    <source>
        <dbReference type="ARBA" id="ARBA00011233"/>
    </source>
</evidence>
<comment type="caution">
    <text evidence="13">The sequence shown here is derived from an EMBL/GenBank/DDBJ whole genome shotgun (WGS) entry which is preliminary data.</text>
</comment>
<proteinExistence type="predicted"/>
<evidence type="ECO:0000256" key="10">
    <source>
        <dbReference type="ARBA" id="ARBA00023237"/>
    </source>
</evidence>
<dbReference type="GO" id="GO:0015288">
    <property type="term" value="F:porin activity"/>
    <property type="evidence" value="ECO:0007669"/>
    <property type="project" value="UniProtKB-KW"/>
</dbReference>
<evidence type="ECO:0000256" key="9">
    <source>
        <dbReference type="ARBA" id="ARBA00023136"/>
    </source>
</evidence>
<dbReference type="Pfam" id="PF13609">
    <property type="entry name" value="Porin_4"/>
    <property type="match status" value="1"/>
</dbReference>
<dbReference type="InterPro" id="IPR050298">
    <property type="entry name" value="Gram-neg_bact_OMP"/>
</dbReference>
<evidence type="ECO:0000256" key="7">
    <source>
        <dbReference type="ARBA" id="ARBA00023065"/>
    </source>
</evidence>
<dbReference type="RefSeq" id="WP_279853497.1">
    <property type="nucleotide sequence ID" value="NZ_JAOCIA010000034.1"/>
</dbReference>
<feature type="chain" id="PRO_5041330429" evidence="11">
    <location>
        <begin position="20"/>
        <end position="378"/>
    </location>
</feature>
<dbReference type="EMBL" id="JAOCJW010000028">
    <property type="protein sequence ID" value="MDH2006581.1"/>
    <property type="molecule type" value="Genomic_DNA"/>
</dbReference>
<keyword evidence="6 11" id="KW-0732">Signal</keyword>
<dbReference type="PANTHER" id="PTHR34501:SF9">
    <property type="entry name" value="MAJOR OUTER MEMBRANE PROTEIN P.IA"/>
    <property type="match status" value="1"/>
</dbReference>
<accession>A0AA43AYI7</accession>
<name>A0AA43AYI7_9BURK</name>
<dbReference type="CDD" id="cd00342">
    <property type="entry name" value="gram_neg_porins"/>
    <property type="match status" value="1"/>
</dbReference>
<evidence type="ECO:0000259" key="12">
    <source>
        <dbReference type="Pfam" id="PF13609"/>
    </source>
</evidence>
<sequence>MKKSLIALAAVAASGAAFAQSSVTVFGVVDQAVSYVNGGENWNGINSGANSTSRLGFRGVEDLGGGLKANFWLEAGVLADTGSGKSGYSANETSSDALAFKRRSTIGLEGAFGEVRMGRELTAAYNATARYDLFGSVGFGASRVWNDGVLGVAANSTTATTNGVNLTTQRVGNMLTYVSPSFSGFKAAVNYGFGEATGDNSKSRYIGTGLTYDNGPLSLGLSAERQNTLNTAGAYSATAQTTRDVTAWALGGSYDLGVVKLLAAYRDSKAKDDVTGGKDKMKGAYIGLSAPVGAAGEVKVTYNRYEGQQFNADKYKADQFALGYVHNLSKRTAVYGTYAYIKNKDDGALAINLNGTAGGTLKANGSQHGLQVGVRHNF</sequence>
<dbReference type="GO" id="GO:0009279">
    <property type="term" value="C:cell outer membrane"/>
    <property type="evidence" value="ECO:0007669"/>
    <property type="project" value="UniProtKB-SubCell"/>
</dbReference>
<dbReference type="Gene3D" id="2.40.160.10">
    <property type="entry name" value="Porin"/>
    <property type="match status" value="1"/>
</dbReference>
<keyword evidence="5" id="KW-0812">Transmembrane</keyword>
<dbReference type="SUPFAM" id="SSF56935">
    <property type="entry name" value="Porins"/>
    <property type="match status" value="1"/>
</dbReference>
<comment type="subcellular location">
    <subcellularLocation>
        <location evidence="1">Cell outer membrane</location>
        <topology evidence="1">Multi-pass membrane protein</topology>
    </subcellularLocation>
</comment>
<comment type="subunit">
    <text evidence="2">Homotrimer.</text>
</comment>
<dbReference type="PANTHER" id="PTHR34501">
    <property type="entry name" value="PROTEIN YDDL-RELATED"/>
    <property type="match status" value="1"/>
</dbReference>
<keyword evidence="7" id="KW-0406">Ion transport</keyword>
<dbReference type="InterPro" id="IPR023614">
    <property type="entry name" value="Porin_dom_sf"/>
</dbReference>
<evidence type="ECO:0000256" key="3">
    <source>
        <dbReference type="ARBA" id="ARBA00022448"/>
    </source>
</evidence>
<dbReference type="GO" id="GO:0046930">
    <property type="term" value="C:pore complex"/>
    <property type="evidence" value="ECO:0007669"/>
    <property type="project" value="UniProtKB-KW"/>
</dbReference>
<evidence type="ECO:0000256" key="5">
    <source>
        <dbReference type="ARBA" id="ARBA00022692"/>
    </source>
</evidence>
<evidence type="ECO:0000256" key="6">
    <source>
        <dbReference type="ARBA" id="ARBA00022729"/>
    </source>
</evidence>
<evidence type="ECO:0000313" key="13">
    <source>
        <dbReference type="EMBL" id="MDH2006581.1"/>
    </source>
</evidence>
<keyword evidence="3" id="KW-0813">Transport</keyword>
<evidence type="ECO:0000313" key="14">
    <source>
        <dbReference type="Proteomes" id="UP001161294"/>
    </source>
</evidence>
<evidence type="ECO:0000256" key="4">
    <source>
        <dbReference type="ARBA" id="ARBA00022452"/>
    </source>
</evidence>
<dbReference type="Proteomes" id="UP001161294">
    <property type="component" value="Unassembled WGS sequence"/>
</dbReference>
<evidence type="ECO:0000256" key="1">
    <source>
        <dbReference type="ARBA" id="ARBA00004571"/>
    </source>
</evidence>
<organism evidence="13 14">
    <name type="scientific">Comamonas aquatica</name>
    <dbReference type="NCBI Taxonomy" id="225991"/>
    <lineage>
        <taxon>Bacteria</taxon>
        <taxon>Pseudomonadati</taxon>
        <taxon>Pseudomonadota</taxon>
        <taxon>Betaproteobacteria</taxon>
        <taxon>Burkholderiales</taxon>
        <taxon>Comamonadaceae</taxon>
        <taxon>Comamonas</taxon>
    </lineage>
</organism>
<dbReference type="GO" id="GO:0006811">
    <property type="term" value="P:monoatomic ion transport"/>
    <property type="evidence" value="ECO:0007669"/>
    <property type="project" value="UniProtKB-KW"/>
</dbReference>
<dbReference type="InterPro" id="IPR033900">
    <property type="entry name" value="Gram_neg_porin_domain"/>
</dbReference>
<reference evidence="13" key="1">
    <citation type="submission" date="2022-09" db="EMBL/GenBank/DDBJ databases">
        <title>Intensive care unit water sources are persistently colonized with multi-drug resistant bacteria and are the site of extensive horizontal gene transfer of antibiotic resistance genes.</title>
        <authorList>
            <person name="Diorio-Toth L."/>
        </authorList>
    </citation>
    <scope>NUCLEOTIDE SEQUENCE</scope>
    <source>
        <strain evidence="13">GD03686</strain>
    </source>
</reference>
<evidence type="ECO:0000256" key="11">
    <source>
        <dbReference type="SAM" id="SignalP"/>
    </source>
</evidence>
<keyword evidence="9" id="KW-0472">Membrane</keyword>
<keyword evidence="4" id="KW-1134">Transmembrane beta strand</keyword>
<dbReference type="AlphaFoldDB" id="A0AA43AYI7"/>